<dbReference type="GO" id="GO:0005886">
    <property type="term" value="C:plasma membrane"/>
    <property type="evidence" value="ECO:0007669"/>
    <property type="project" value="TreeGrafter"/>
</dbReference>
<evidence type="ECO:0000259" key="1">
    <source>
        <dbReference type="Pfam" id="PF01262"/>
    </source>
</evidence>
<dbReference type="InterPro" id="IPR007698">
    <property type="entry name" value="AlaDH/PNT_NAD(H)-bd"/>
</dbReference>
<gene>
    <name evidence="2" type="ORF">DI626_04405</name>
</gene>
<dbReference type="GO" id="GO:0006524">
    <property type="term" value="P:alanine catabolic process"/>
    <property type="evidence" value="ECO:0007669"/>
    <property type="project" value="TreeGrafter"/>
</dbReference>
<dbReference type="PANTHER" id="PTHR42795">
    <property type="entry name" value="ALANINE DEHYDROGENASE"/>
    <property type="match status" value="1"/>
</dbReference>
<dbReference type="AlphaFoldDB" id="A0A2W5BVZ3"/>
<protein>
    <submittedName>
        <fullName evidence="2">Alanine dehydrogenase</fullName>
    </submittedName>
</protein>
<evidence type="ECO:0000313" key="3">
    <source>
        <dbReference type="Proteomes" id="UP000249557"/>
    </source>
</evidence>
<dbReference type="Proteomes" id="UP000249557">
    <property type="component" value="Unassembled WGS sequence"/>
</dbReference>
<feature type="domain" description="Alanine dehydrogenase/pyridine nucleotide transhydrogenase NAD(H)-binding" evidence="1">
    <location>
        <begin position="2"/>
        <end position="63"/>
    </location>
</feature>
<comment type="caution">
    <text evidence="2">The sequence shown here is derived from an EMBL/GenBank/DDBJ whole genome shotgun (WGS) entry which is preliminary data.</text>
</comment>
<sequence length="83" mass="8744">VDDVIHYCVANMPGAVPMTSAQALNNAVLPYALAIADKGWQAALSDDQNLRRGLNVCGGKITHGGVAESLKLPLFEGLELLRA</sequence>
<proteinExistence type="predicted"/>
<dbReference type="GO" id="GO:0000286">
    <property type="term" value="F:alanine dehydrogenase activity"/>
    <property type="evidence" value="ECO:0007669"/>
    <property type="project" value="TreeGrafter"/>
</dbReference>
<dbReference type="Pfam" id="PF01262">
    <property type="entry name" value="AlaDh_PNT_C"/>
    <property type="match status" value="1"/>
</dbReference>
<dbReference type="PANTHER" id="PTHR42795:SF1">
    <property type="entry name" value="ALANINE DEHYDROGENASE"/>
    <property type="match status" value="1"/>
</dbReference>
<dbReference type="EMBL" id="QFNK01000065">
    <property type="protein sequence ID" value="PZO87281.1"/>
    <property type="molecule type" value="Genomic_DNA"/>
</dbReference>
<name>A0A2W5BVZ3_9BACT</name>
<dbReference type="SUPFAM" id="SSF52283">
    <property type="entry name" value="Formate/glycerate dehydrogenase catalytic domain-like"/>
    <property type="match status" value="1"/>
</dbReference>
<organism evidence="2 3">
    <name type="scientific">Micavibrio aeruginosavorus</name>
    <dbReference type="NCBI Taxonomy" id="349221"/>
    <lineage>
        <taxon>Bacteria</taxon>
        <taxon>Pseudomonadati</taxon>
        <taxon>Bdellovibrionota</taxon>
        <taxon>Bdellovibrionia</taxon>
        <taxon>Bdellovibrionales</taxon>
        <taxon>Pseudobdellovibrionaceae</taxon>
        <taxon>Micavibrio</taxon>
    </lineage>
</organism>
<dbReference type="Gene3D" id="3.40.50.720">
    <property type="entry name" value="NAD(P)-binding Rossmann-like Domain"/>
    <property type="match status" value="1"/>
</dbReference>
<accession>A0A2W5BVZ3</accession>
<feature type="non-terminal residue" evidence="2">
    <location>
        <position position="1"/>
    </location>
</feature>
<evidence type="ECO:0000313" key="2">
    <source>
        <dbReference type="EMBL" id="PZO87281.1"/>
    </source>
</evidence>
<reference evidence="2 3" key="1">
    <citation type="submission" date="2017-08" db="EMBL/GenBank/DDBJ databases">
        <title>Infants hospitalized years apart are colonized by the same room-sourced microbial strains.</title>
        <authorList>
            <person name="Brooks B."/>
            <person name="Olm M.R."/>
            <person name="Firek B.A."/>
            <person name="Baker R."/>
            <person name="Thomas B.C."/>
            <person name="Morowitz M.J."/>
            <person name="Banfield J.F."/>
        </authorList>
    </citation>
    <scope>NUCLEOTIDE SEQUENCE [LARGE SCALE GENOMIC DNA]</scope>
    <source>
        <strain evidence="2">S2_018_000_R2_104</strain>
    </source>
</reference>